<dbReference type="InterPro" id="IPR008949">
    <property type="entry name" value="Isoprenoid_synthase_dom_sf"/>
</dbReference>
<proteinExistence type="inferred from homology"/>
<evidence type="ECO:0000256" key="4">
    <source>
        <dbReference type="ARBA" id="ARBA00022723"/>
    </source>
</evidence>
<reference evidence="7 8" key="1">
    <citation type="submission" date="2018-10" db="EMBL/GenBank/DDBJ databases">
        <authorList>
            <person name="Zhang X."/>
        </authorList>
    </citation>
    <scope>NUCLEOTIDE SEQUENCE [LARGE SCALE GENOMIC DNA]</scope>
    <source>
        <strain evidence="7 8">SK-G1</strain>
    </source>
</reference>
<dbReference type="SFLD" id="SFLDS00005">
    <property type="entry name" value="Isoprenoid_Synthase_Type_I"/>
    <property type="match status" value="1"/>
</dbReference>
<dbReference type="PROSITE" id="PS00723">
    <property type="entry name" value="POLYPRENYL_SYNTHASE_1"/>
    <property type="match status" value="1"/>
</dbReference>
<keyword evidence="4" id="KW-0479">Metal-binding</keyword>
<accession>A0A3G2R6U9</accession>
<evidence type="ECO:0000256" key="1">
    <source>
        <dbReference type="ARBA" id="ARBA00001946"/>
    </source>
</evidence>
<dbReference type="KEGG" id="bacg:D2962_11240"/>
<name>A0A3G2R6U9_9FIRM</name>
<dbReference type="Gene3D" id="1.10.600.10">
    <property type="entry name" value="Farnesyl Diphosphate Synthase"/>
    <property type="match status" value="1"/>
</dbReference>
<dbReference type="CDD" id="cd00685">
    <property type="entry name" value="Trans_IPPS_HT"/>
    <property type="match status" value="1"/>
</dbReference>
<evidence type="ECO:0000313" key="7">
    <source>
        <dbReference type="EMBL" id="AYO31095.1"/>
    </source>
</evidence>
<dbReference type="AlphaFoldDB" id="A0A3G2R6U9"/>
<comment type="similarity">
    <text evidence="2 6">Belongs to the FPP/GGPP synthase family.</text>
</comment>
<dbReference type="InterPro" id="IPR000092">
    <property type="entry name" value="Polyprenyl_synt"/>
</dbReference>
<dbReference type="SUPFAM" id="SSF48576">
    <property type="entry name" value="Terpenoid synthases"/>
    <property type="match status" value="1"/>
</dbReference>
<dbReference type="PROSITE" id="PS00444">
    <property type="entry name" value="POLYPRENYL_SYNTHASE_2"/>
    <property type="match status" value="1"/>
</dbReference>
<protein>
    <submittedName>
        <fullName evidence="7">Polyprenyl synthetase family protein</fullName>
    </submittedName>
</protein>
<dbReference type="GO" id="GO:0008299">
    <property type="term" value="P:isoprenoid biosynthetic process"/>
    <property type="evidence" value="ECO:0007669"/>
    <property type="project" value="InterPro"/>
</dbReference>
<comment type="cofactor">
    <cofactor evidence="1">
        <name>Mg(2+)</name>
        <dbReference type="ChEBI" id="CHEBI:18420"/>
    </cofactor>
</comment>
<evidence type="ECO:0000256" key="3">
    <source>
        <dbReference type="ARBA" id="ARBA00022679"/>
    </source>
</evidence>
<dbReference type="Proteomes" id="UP000280960">
    <property type="component" value="Chromosome"/>
</dbReference>
<evidence type="ECO:0000256" key="5">
    <source>
        <dbReference type="ARBA" id="ARBA00022842"/>
    </source>
</evidence>
<dbReference type="Pfam" id="PF00348">
    <property type="entry name" value="polyprenyl_synt"/>
    <property type="match status" value="1"/>
</dbReference>
<dbReference type="PANTHER" id="PTHR12001:SF69">
    <property type="entry name" value="ALL TRANS-POLYPRENYL-DIPHOSPHATE SYNTHASE PDSS1"/>
    <property type="match status" value="1"/>
</dbReference>
<dbReference type="GO" id="GO:0046872">
    <property type="term" value="F:metal ion binding"/>
    <property type="evidence" value="ECO:0007669"/>
    <property type="project" value="UniProtKB-KW"/>
</dbReference>
<evidence type="ECO:0000256" key="2">
    <source>
        <dbReference type="ARBA" id="ARBA00006706"/>
    </source>
</evidence>
<sequence length="326" mass="36948">MCGDKVERLIPGEMEEELLILNEDLKRVISTKINLINSPLKEMISSGGKRLRPALMLACARFGEYDFEKVKPLALAVELIHTATLVHDDIIDDSPLRRGIPSIQSRLGKDVAVFAGDFIFCRVFELLTSLNDFNILRRTSKVMYKICEGEIKQREDLFRTDITFRNYIYRIQRKTALLFGLSCELGALATNAPLKTVRALYGYGIKIGTAFQLIDDLLDVIGDEKNLGKPAGADIREGVVTLPTLYALTYSPKKDELKNILQNKNLTIEDTKKAIKIIKDSGGVEYTVELTKRYIYKAYKFIDILADIPMKKVLKDVADYIYSRNH</sequence>
<dbReference type="InterPro" id="IPR033749">
    <property type="entry name" value="Polyprenyl_synt_CS"/>
</dbReference>
<dbReference type="PANTHER" id="PTHR12001">
    <property type="entry name" value="GERANYLGERANYL PYROPHOSPHATE SYNTHASE"/>
    <property type="match status" value="1"/>
</dbReference>
<dbReference type="EMBL" id="CP033169">
    <property type="protein sequence ID" value="AYO31095.1"/>
    <property type="molecule type" value="Genomic_DNA"/>
</dbReference>
<keyword evidence="3 6" id="KW-0808">Transferase</keyword>
<dbReference type="GO" id="GO:0004659">
    <property type="term" value="F:prenyltransferase activity"/>
    <property type="evidence" value="ECO:0007669"/>
    <property type="project" value="InterPro"/>
</dbReference>
<keyword evidence="5" id="KW-0460">Magnesium</keyword>
<organism evidence="7 8">
    <name type="scientific">Biomaibacter acetigenes</name>
    <dbReference type="NCBI Taxonomy" id="2316383"/>
    <lineage>
        <taxon>Bacteria</taxon>
        <taxon>Bacillati</taxon>
        <taxon>Bacillota</taxon>
        <taxon>Clostridia</taxon>
        <taxon>Thermosediminibacterales</taxon>
        <taxon>Tepidanaerobacteraceae</taxon>
        <taxon>Biomaibacter</taxon>
    </lineage>
</organism>
<keyword evidence="8" id="KW-1185">Reference proteome</keyword>
<evidence type="ECO:0000256" key="6">
    <source>
        <dbReference type="RuleBase" id="RU004466"/>
    </source>
</evidence>
<gene>
    <name evidence="7" type="ORF">D2962_11240</name>
</gene>
<evidence type="ECO:0000313" key="8">
    <source>
        <dbReference type="Proteomes" id="UP000280960"/>
    </source>
</evidence>